<feature type="domain" description="FecR protein" evidence="2">
    <location>
        <begin position="133"/>
        <end position="225"/>
    </location>
</feature>
<dbReference type="RefSeq" id="WP_210681111.1">
    <property type="nucleotide sequence ID" value="NZ_JAGMWN010000002.1"/>
</dbReference>
<dbReference type="Gene3D" id="2.60.120.1440">
    <property type="match status" value="1"/>
</dbReference>
<dbReference type="InterPro" id="IPR012373">
    <property type="entry name" value="Ferrdict_sens_TM"/>
</dbReference>
<evidence type="ECO:0000259" key="3">
    <source>
        <dbReference type="Pfam" id="PF16220"/>
    </source>
</evidence>
<dbReference type="PANTHER" id="PTHR30273">
    <property type="entry name" value="PERIPLASMIC SIGNAL SENSOR AND SIGMA FACTOR ACTIVATOR FECR-RELATED"/>
    <property type="match status" value="1"/>
</dbReference>
<comment type="caution">
    <text evidence="4">The sequence shown here is derived from an EMBL/GenBank/DDBJ whole genome shotgun (WGS) entry which is preliminary data.</text>
</comment>
<keyword evidence="1" id="KW-0472">Membrane</keyword>
<protein>
    <submittedName>
        <fullName evidence="4">FecR family protein</fullName>
    </submittedName>
</protein>
<evidence type="ECO:0000259" key="2">
    <source>
        <dbReference type="Pfam" id="PF04773"/>
    </source>
</evidence>
<sequence length="342" mass="36911">MSDSAGQTRDKASREATDWLILLQDDPEDRALRDRFEQWLNADSLNRAAWDATARAAQMMAVAPAVHAARWRPAVVTPSRPRYARTVRAASRFRSGARSRLHRRIAAATGAVAVAVCLVLLAAPDIPMRMRADIVTATAEVRSVALEDGTTVTLGPESAISVRYDPDGRQVDLLAGEAYFDVVSDPGRPFRVAAGTVRARVLGTRFDVWRGEEGTAVSVAEGRVRVENPAAAPPVSVILTKGRAARLDGRGAVRRFAVAPDQVASWRDGRLIAQDEPVEDVIDRLRPYHDGVILVAGSALADRTVTGVYNLDDPMSALSGIARAHGAAVRRITPWIVLVSGF</sequence>
<dbReference type="EMBL" id="JAGMWN010000002">
    <property type="protein sequence ID" value="MBP5856544.1"/>
    <property type="molecule type" value="Genomic_DNA"/>
</dbReference>
<evidence type="ECO:0000313" key="5">
    <source>
        <dbReference type="Proteomes" id="UP000672602"/>
    </source>
</evidence>
<dbReference type="Pfam" id="PF04773">
    <property type="entry name" value="FecR"/>
    <property type="match status" value="1"/>
</dbReference>
<name>A0A8J7S0N9_9PROT</name>
<feature type="transmembrane region" description="Helical" evidence="1">
    <location>
        <begin position="105"/>
        <end position="123"/>
    </location>
</feature>
<dbReference type="Pfam" id="PF16220">
    <property type="entry name" value="DUF4880"/>
    <property type="match status" value="1"/>
</dbReference>
<dbReference type="AlphaFoldDB" id="A0A8J7S0N9"/>
<accession>A0A8J7S0N9</accession>
<organism evidence="4 5">
    <name type="scientific">Marivibrio halodurans</name>
    <dbReference type="NCBI Taxonomy" id="2039722"/>
    <lineage>
        <taxon>Bacteria</taxon>
        <taxon>Pseudomonadati</taxon>
        <taxon>Pseudomonadota</taxon>
        <taxon>Alphaproteobacteria</taxon>
        <taxon>Rhodospirillales</taxon>
        <taxon>Rhodospirillaceae</taxon>
        <taxon>Marivibrio</taxon>
    </lineage>
</organism>
<proteinExistence type="predicted"/>
<evidence type="ECO:0000256" key="1">
    <source>
        <dbReference type="SAM" id="Phobius"/>
    </source>
</evidence>
<dbReference type="InterPro" id="IPR032623">
    <property type="entry name" value="FecR_N"/>
</dbReference>
<evidence type="ECO:0000313" key="4">
    <source>
        <dbReference type="EMBL" id="MBP5856544.1"/>
    </source>
</evidence>
<gene>
    <name evidence="4" type="ORF">KAJ83_05965</name>
</gene>
<dbReference type="PANTHER" id="PTHR30273:SF2">
    <property type="entry name" value="PROTEIN FECR"/>
    <property type="match status" value="1"/>
</dbReference>
<feature type="domain" description="FecR N-terminal" evidence="3">
    <location>
        <begin position="14"/>
        <end position="55"/>
    </location>
</feature>
<dbReference type="GO" id="GO:0016989">
    <property type="term" value="F:sigma factor antagonist activity"/>
    <property type="evidence" value="ECO:0007669"/>
    <property type="project" value="TreeGrafter"/>
</dbReference>
<keyword evidence="1" id="KW-1133">Transmembrane helix</keyword>
<reference evidence="4" key="1">
    <citation type="submission" date="2021-04" db="EMBL/GenBank/DDBJ databases">
        <authorList>
            <person name="Zhang D.-C."/>
        </authorList>
    </citation>
    <scope>NUCLEOTIDE SEQUENCE</scope>
    <source>
        <strain evidence="4">CGMCC 1.15697</strain>
    </source>
</reference>
<keyword evidence="1" id="KW-0812">Transmembrane</keyword>
<dbReference type="InterPro" id="IPR006860">
    <property type="entry name" value="FecR"/>
</dbReference>
<dbReference type="Proteomes" id="UP000672602">
    <property type="component" value="Unassembled WGS sequence"/>
</dbReference>
<dbReference type="PIRSF" id="PIRSF018266">
    <property type="entry name" value="FecR"/>
    <property type="match status" value="1"/>
</dbReference>
<keyword evidence="5" id="KW-1185">Reference proteome</keyword>